<dbReference type="InterPro" id="IPR036388">
    <property type="entry name" value="WH-like_DNA-bd_sf"/>
</dbReference>
<dbReference type="EMBL" id="FUZF01000028">
    <property type="protein sequence ID" value="SKC09787.1"/>
    <property type="molecule type" value="Genomic_DNA"/>
</dbReference>
<evidence type="ECO:0000313" key="6">
    <source>
        <dbReference type="Proteomes" id="UP000190150"/>
    </source>
</evidence>
<organism evidence="5 6">
    <name type="scientific">Sphingobacterium nematocida</name>
    <dbReference type="NCBI Taxonomy" id="1513896"/>
    <lineage>
        <taxon>Bacteria</taxon>
        <taxon>Pseudomonadati</taxon>
        <taxon>Bacteroidota</taxon>
        <taxon>Sphingobacteriia</taxon>
        <taxon>Sphingobacteriales</taxon>
        <taxon>Sphingobacteriaceae</taxon>
        <taxon>Sphingobacterium</taxon>
    </lineage>
</organism>
<dbReference type="InterPro" id="IPR019888">
    <property type="entry name" value="Tscrpt_reg_AsnC-like"/>
</dbReference>
<dbReference type="InterPro" id="IPR000485">
    <property type="entry name" value="AsnC-type_HTH_dom"/>
</dbReference>
<evidence type="ECO:0000256" key="3">
    <source>
        <dbReference type="ARBA" id="ARBA00023163"/>
    </source>
</evidence>
<feature type="domain" description="HTH asnC-type" evidence="4">
    <location>
        <begin position="1"/>
        <end position="65"/>
    </location>
</feature>
<evidence type="ECO:0000259" key="4">
    <source>
        <dbReference type="PROSITE" id="PS50956"/>
    </source>
</evidence>
<dbReference type="Pfam" id="PF01037">
    <property type="entry name" value="AsnC_trans_reg"/>
    <property type="match status" value="1"/>
</dbReference>
<dbReference type="InterPro" id="IPR036390">
    <property type="entry name" value="WH_DNA-bd_sf"/>
</dbReference>
<keyword evidence="6" id="KW-1185">Reference proteome</keyword>
<name>A0A1T5GN18_9SPHI</name>
<dbReference type="SUPFAM" id="SSF46785">
    <property type="entry name" value="Winged helix' DNA-binding domain"/>
    <property type="match status" value="1"/>
</dbReference>
<dbReference type="PROSITE" id="PS50956">
    <property type="entry name" value="HTH_ASNC_2"/>
    <property type="match status" value="1"/>
</dbReference>
<dbReference type="Proteomes" id="UP000190150">
    <property type="component" value="Unassembled WGS sequence"/>
</dbReference>
<keyword evidence="1" id="KW-0805">Transcription regulation</keyword>
<dbReference type="RefSeq" id="WP_079645844.1">
    <property type="nucleotide sequence ID" value="NZ_FUZF01000028.1"/>
</dbReference>
<dbReference type="InterPro" id="IPR019887">
    <property type="entry name" value="Tscrpt_reg_AsnC/Lrp_C"/>
</dbReference>
<keyword evidence="2" id="KW-0238">DNA-binding</keyword>
<keyword evidence="3" id="KW-0804">Transcription</keyword>
<gene>
    <name evidence="5" type="ORF">SAMN05660841_04221</name>
</gene>
<dbReference type="PRINTS" id="PR00033">
    <property type="entry name" value="HTHASNC"/>
</dbReference>
<dbReference type="GO" id="GO:0043565">
    <property type="term" value="F:sequence-specific DNA binding"/>
    <property type="evidence" value="ECO:0007669"/>
    <property type="project" value="InterPro"/>
</dbReference>
<dbReference type="STRING" id="1513896.SAMN05660841_04221"/>
<reference evidence="6" key="1">
    <citation type="submission" date="2017-02" db="EMBL/GenBank/DDBJ databases">
        <authorList>
            <person name="Varghese N."/>
            <person name="Submissions S."/>
        </authorList>
    </citation>
    <scope>NUCLEOTIDE SEQUENCE [LARGE SCALE GENOMIC DNA]</scope>
    <source>
        <strain evidence="6">DSM 24091</strain>
    </source>
</reference>
<dbReference type="GO" id="GO:0043200">
    <property type="term" value="P:response to amino acid"/>
    <property type="evidence" value="ECO:0007669"/>
    <property type="project" value="TreeGrafter"/>
</dbReference>
<dbReference type="Pfam" id="PF13412">
    <property type="entry name" value="HTH_24"/>
    <property type="match status" value="1"/>
</dbReference>
<sequence length="153" mass="17975">MDKLNKQEVELLRELQKNSRFDINQLTEKLNMSRTSIYDRIKKLESEGYITNYVALIDPKKVGLNFIVMVNISLHTQHIDYVEEFLVRIRALDEVVEAFVTSGTYDVILKVIVQDPERYNDFITHKLSAIPHIRKIQSSFVMRIIKQSNELSF</sequence>
<dbReference type="Gene3D" id="3.30.70.920">
    <property type="match status" value="1"/>
</dbReference>
<dbReference type="SMART" id="SM00344">
    <property type="entry name" value="HTH_ASNC"/>
    <property type="match status" value="1"/>
</dbReference>
<evidence type="ECO:0000256" key="1">
    <source>
        <dbReference type="ARBA" id="ARBA00023015"/>
    </source>
</evidence>
<dbReference type="AlphaFoldDB" id="A0A1T5GN18"/>
<dbReference type="PANTHER" id="PTHR30154:SF34">
    <property type="entry name" value="TRANSCRIPTIONAL REGULATOR AZLB"/>
    <property type="match status" value="1"/>
</dbReference>
<proteinExistence type="predicted"/>
<dbReference type="OrthoDB" id="9800326at2"/>
<dbReference type="InterPro" id="IPR011008">
    <property type="entry name" value="Dimeric_a/b-barrel"/>
</dbReference>
<evidence type="ECO:0000313" key="5">
    <source>
        <dbReference type="EMBL" id="SKC09787.1"/>
    </source>
</evidence>
<evidence type="ECO:0000256" key="2">
    <source>
        <dbReference type="ARBA" id="ARBA00023125"/>
    </source>
</evidence>
<dbReference type="Gene3D" id="1.10.10.10">
    <property type="entry name" value="Winged helix-like DNA-binding domain superfamily/Winged helix DNA-binding domain"/>
    <property type="match status" value="1"/>
</dbReference>
<protein>
    <submittedName>
        <fullName evidence="5">Lrp/AsnC family transcriptional regulator</fullName>
    </submittedName>
</protein>
<dbReference type="PANTHER" id="PTHR30154">
    <property type="entry name" value="LEUCINE-RESPONSIVE REGULATORY PROTEIN"/>
    <property type="match status" value="1"/>
</dbReference>
<dbReference type="GO" id="GO:0005829">
    <property type="term" value="C:cytosol"/>
    <property type="evidence" value="ECO:0007669"/>
    <property type="project" value="TreeGrafter"/>
</dbReference>
<dbReference type="SUPFAM" id="SSF54909">
    <property type="entry name" value="Dimeric alpha+beta barrel"/>
    <property type="match status" value="1"/>
</dbReference>
<accession>A0A1T5GN18</accession>